<dbReference type="EMBL" id="SORE01000028">
    <property type="protein sequence ID" value="TDY39077.1"/>
    <property type="molecule type" value="Genomic_DNA"/>
</dbReference>
<keyword evidence="2" id="KW-1185">Reference proteome</keyword>
<proteinExistence type="predicted"/>
<name>A0A4R8L8J4_9BURK</name>
<dbReference type="OrthoDB" id="9101221at2"/>
<evidence type="ECO:0000313" key="2">
    <source>
        <dbReference type="Proteomes" id="UP000295509"/>
    </source>
</evidence>
<evidence type="ECO:0000313" key="1">
    <source>
        <dbReference type="EMBL" id="TDY39077.1"/>
    </source>
</evidence>
<organism evidence="1 2">
    <name type="scientific">Paraburkholderia rhizosphaerae</name>
    <dbReference type="NCBI Taxonomy" id="480658"/>
    <lineage>
        <taxon>Bacteria</taxon>
        <taxon>Pseudomonadati</taxon>
        <taxon>Pseudomonadota</taxon>
        <taxon>Betaproteobacteria</taxon>
        <taxon>Burkholderiales</taxon>
        <taxon>Burkholderiaceae</taxon>
        <taxon>Paraburkholderia</taxon>
    </lineage>
</organism>
<dbReference type="Proteomes" id="UP000295509">
    <property type="component" value="Unassembled WGS sequence"/>
</dbReference>
<comment type="caution">
    <text evidence="1">The sequence shown here is derived from an EMBL/GenBank/DDBJ whole genome shotgun (WGS) entry which is preliminary data.</text>
</comment>
<protein>
    <submittedName>
        <fullName evidence="1">Uncharacterized protein</fullName>
    </submittedName>
</protein>
<gene>
    <name evidence="1" type="ORF">BX592_12881</name>
</gene>
<accession>A0A4R8L8J4</accession>
<reference evidence="1 2" key="1">
    <citation type="submission" date="2019-03" db="EMBL/GenBank/DDBJ databases">
        <title>Genomic Encyclopedia of Type Strains, Phase III (KMG-III): the genomes of soil and plant-associated and newly described type strains.</title>
        <authorList>
            <person name="Whitman W."/>
        </authorList>
    </citation>
    <scope>NUCLEOTIDE SEQUENCE [LARGE SCALE GENOMIC DNA]</scope>
    <source>
        <strain evidence="1 2">LMG 29544</strain>
    </source>
</reference>
<sequence length="78" mass="8845">MTTKIAFEDFERQVVQRHLIKGHVYESAATLVERANAWIAQQGVDVINVESLSTFGSGDDTSVSHWYSGIRVWYRAQS</sequence>
<dbReference type="AlphaFoldDB" id="A0A4R8L8J4"/>
<dbReference type="RefSeq" id="WP_134196576.1">
    <property type="nucleotide sequence ID" value="NZ_JBHLUW010000024.1"/>
</dbReference>